<evidence type="ECO:0000313" key="1">
    <source>
        <dbReference type="EMBL" id="KAJ9095898.1"/>
    </source>
</evidence>
<proteinExistence type="predicted"/>
<sequence>MLPSIQTAYTFKRGSREIVRRDDWPVPHPEGNQVLLKVEAVGLCMSDVHILMAQETHVPETFVMGHEIAGLIAAVGGKLELDPRYKVGNRFTVCIGLTCGRCANCRNGHDNCCTGNGKFPGAYGLNRDGGFQQYLLVTDLNTLLPLPDGLSYEMAAVSSDSVLTPLHAVHKVKPDLVPTAKILVMGLGGLGSNAVQIIKNYGCHVVACDVKPELEEFARQCGADEFYTDINSSPHKPELFDVCFDFCGFQETFDSCQKYAQSGGKIVVVGLGRSKLMLRNYDSARRSLQVIFSFGGTASSQEQLLQWVKKGLVKPMVTNGDFAELPQYLKRLAKGEVKGRVVFRPSKL</sequence>
<reference evidence="1" key="1">
    <citation type="submission" date="2023-04" db="EMBL/GenBank/DDBJ databases">
        <title>Draft Genome sequencing of Naganishia species isolated from polar environments using Oxford Nanopore Technology.</title>
        <authorList>
            <person name="Leo P."/>
            <person name="Venkateswaran K."/>
        </authorList>
    </citation>
    <scope>NUCLEOTIDE SEQUENCE</scope>
    <source>
        <strain evidence="1">MNA-CCFEE 5261</strain>
    </source>
</reference>
<dbReference type="EMBL" id="JASBWR010000097">
    <property type="protein sequence ID" value="KAJ9095898.1"/>
    <property type="molecule type" value="Genomic_DNA"/>
</dbReference>
<organism evidence="1 2">
    <name type="scientific">Naganishia cerealis</name>
    <dbReference type="NCBI Taxonomy" id="610337"/>
    <lineage>
        <taxon>Eukaryota</taxon>
        <taxon>Fungi</taxon>
        <taxon>Dikarya</taxon>
        <taxon>Basidiomycota</taxon>
        <taxon>Agaricomycotina</taxon>
        <taxon>Tremellomycetes</taxon>
        <taxon>Filobasidiales</taxon>
        <taxon>Filobasidiaceae</taxon>
        <taxon>Naganishia</taxon>
    </lineage>
</organism>
<name>A0ACC2V9Z3_9TREE</name>
<comment type="caution">
    <text evidence="1">The sequence shown here is derived from an EMBL/GenBank/DDBJ whole genome shotgun (WGS) entry which is preliminary data.</text>
</comment>
<dbReference type="Proteomes" id="UP001241377">
    <property type="component" value="Unassembled WGS sequence"/>
</dbReference>
<accession>A0ACC2V9Z3</accession>
<gene>
    <name evidence="1" type="ORF">QFC19_007387</name>
</gene>
<protein>
    <submittedName>
        <fullName evidence="1">Uncharacterized protein</fullName>
    </submittedName>
</protein>
<evidence type="ECO:0000313" key="2">
    <source>
        <dbReference type="Proteomes" id="UP001241377"/>
    </source>
</evidence>
<keyword evidence="2" id="KW-1185">Reference proteome</keyword>